<proteinExistence type="predicted"/>
<organism evidence="1 2">
    <name type="scientific">Halobacillus dabanensis</name>
    <dbReference type="NCBI Taxonomy" id="240302"/>
    <lineage>
        <taxon>Bacteria</taxon>
        <taxon>Bacillati</taxon>
        <taxon>Bacillota</taxon>
        <taxon>Bacilli</taxon>
        <taxon>Bacillales</taxon>
        <taxon>Bacillaceae</taxon>
        <taxon>Halobacillus</taxon>
    </lineage>
</organism>
<gene>
    <name evidence="1" type="ORF">SAMN04487936_102474</name>
</gene>
<reference evidence="2" key="1">
    <citation type="submission" date="2016-10" db="EMBL/GenBank/DDBJ databases">
        <authorList>
            <person name="Varghese N."/>
            <person name="Submissions S."/>
        </authorList>
    </citation>
    <scope>NUCLEOTIDE SEQUENCE [LARGE SCALE GENOMIC DNA]</scope>
    <source>
        <strain evidence="2">CGMCC 1.3704</strain>
    </source>
</reference>
<dbReference type="OrthoDB" id="2965184at2"/>
<protein>
    <submittedName>
        <fullName evidence="1">Uncharacterized protein</fullName>
    </submittedName>
</protein>
<keyword evidence="2" id="KW-1185">Reference proteome</keyword>
<name>A0A1I3S0D3_HALDA</name>
<dbReference type="RefSeq" id="WP_075035537.1">
    <property type="nucleotide sequence ID" value="NZ_FOSB01000002.1"/>
</dbReference>
<accession>A0A1I3S0D3</accession>
<dbReference type="Proteomes" id="UP000183557">
    <property type="component" value="Unassembled WGS sequence"/>
</dbReference>
<sequence length="182" mass="20617">MKNILGLLLLSVMIGCSEGPTAGSSSIPHQIGEPNDQSQLPDYRDWTAEEIYEQTEYEAFTGEFFKGLFTHNTLFMKKPGENVGSYEAFPDQTARVQLVERTEDLGKVELVEEKVLENGEKLSGELPEKTGVLYTYSQEILGDGEQVLDTDVVIYYVPKEEMNARMYVDHSSFSKNTHWKCM</sequence>
<dbReference type="AlphaFoldDB" id="A0A1I3S0D3"/>
<dbReference type="PROSITE" id="PS51257">
    <property type="entry name" value="PROKAR_LIPOPROTEIN"/>
    <property type="match status" value="1"/>
</dbReference>
<dbReference type="EMBL" id="FOSB01000002">
    <property type="protein sequence ID" value="SFJ51622.1"/>
    <property type="molecule type" value="Genomic_DNA"/>
</dbReference>
<evidence type="ECO:0000313" key="1">
    <source>
        <dbReference type="EMBL" id="SFJ51622.1"/>
    </source>
</evidence>
<evidence type="ECO:0000313" key="2">
    <source>
        <dbReference type="Proteomes" id="UP000183557"/>
    </source>
</evidence>